<evidence type="ECO:0000256" key="3">
    <source>
        <dbReference type="ARBA" id="ARBA00022737"/>
    </source>
</evidence>
<evidence type="ECO:0000256" key="8">
    <source>
        <dbReference type="SAM" id="MobiDB-lite"/>
    </source>
</evidence>
<dbReference type="Proteomes" id="UP001515500">
    <property type="component" value="Chromosome 4"/>
</dbReference>
<feature type="region of interest" description="Disordered" evidence="8">
    <location>
        <begin position="938"/>
        <end position="981"/>
    </location>
</feature>
<dbReference type="InterPro" id="IPR003822">
    <property type="entry name" value="PAH"/>
</dbReference>
<dbReference type="Pfam" id="PF08295">
    <property type="entry name" value="Sin3_corepress"/>
    <property type="match status" value="1"/>
</dbReference>
<evidence type="ECO:0000313" key="10">
    <source>
        <dbReference type="Proteomes" id="UP001515500"/>
    </source>
</evidence>
<dbReference type="InterPro" id="IPR013194">
    <property type="entry name" value="HDAC_interact_dom"/>
</dbReference>
<keyword evidence="6 7" id="KW-0539">Nucleus</keyword>
<organism evidence="10 12">
    <name type="scientific">Dioscorea cayennensis subsp. rotundata</name>
    <name type="common">White Guinea yam</name>
    <name type="synonym">Dioscorea rotundata</name>
    <dbReference type="NCBI Taxonomy" id="55577"/>
    <lineage>
        <taxon>Eukaryota</taxon>
        <taxon>Viridiplantae</taxon>
        <taxon>Streptophyta</taxon>
        <taxon>Embryophyta</taxon>
        <taxon>Tracheophyta</taxon>
        <taxon>Spermatophyta</taxon>
        <taxon>Magnoliopsida</taxon>
        <taxon>Liliopsida</taxon>
        <taxon>Dioscoreales</taxon>
        <taxon>Dioscoreaceae</taxon>
        <taxon>Dioscorea</taxon>
    </lineage>
</organism>
<feature type="region of interest" description="Disordered" evidence="8">
    <location>
        <begin position="1015"/>
        <end position="1100"/>
    </location>
</feature>
<reference evidence="11 12" key="1">
    <citation type="submission" date="2025-04" db="UniProtKB">
        <authorList>
            <consortium name="RefSeq"/>
        </authorList>
    </citation>
    <scope>IDENTIFICATION</scope>
</reference>
<dbReference type="Gene3D" id="1.20.1160.11">
    <property type="entry name" value="Paired amphipathic helix"/>
    <property type="match status" value="3"/>
</dbReference>
<dbReference type="RefSeq" id="XP_039121135.1">
    <property type="nucleotide sequence ID" value="XM_039265201.1"/>
</dbReference>
<dbReference type="GeneID" id="120257904"/>
<evidence type="ECO:0000256" key="7">
    <source>
        <dbReference type="PROSITE-ProRule" id="PRU00810"/>
    </source>
</evidence>
<gene>
    <name evidence="11 12 13" type="primary">LOC120257904</name>
</gene>
<dbReference type="GO" id="GO:0000122">
    <property type="term" value="P:negative regulation of transcription by RNA polymerase II"/>
    <property type="evidence" value="ECO:0007669"/>
    <property type="project" value="TreeGrafter"/>
</dbReference>
<dbReference type="FunFam" id="1.20.1160.11:FF:000002">
    <property type="entry name" value="Paired amphipathic helix protein SIN3"/>
    <property type="match status" value="1"/>
</dbReference>
<dbReference type="RefSeq" id="XP_039121133.1">
    <property type="nucleotide sequence ID" value="XM_039265199.1"/>
</dbReference>
<evidence type="ECO:0000256" key="6">
    <source>
        <dbReference type="ARBA" id="ARBA00023242"/>
    </source>
</evidence>
<dbReference type="PROSITE" id="PS51477">
    <property type="entry name" value="PAH"/>
    <property type="match status" value="3"/>
</dbReference>
<dbReference type="RefSeq" id="XP_039121134.1">
    <property type="nucleotide sequence ID" value="XM_039265200.1"/>
</dbReference>
<keyword evidence="3" id="KW-0677">Repeat</keyword>
<evidence type="ECO:0000256" key="2">
    <source>
        <dbReference type="ARBA" id="ARBA00022491"/>
    </source>
</evidence>
<keyword evidence="2" id="KW-0678">Repressor</keyword>
<feature type="region of interest" description="Disordered" evidence="8">
    <location>
        <begin position="215"/>
        <end position="263"/>
    </location>
</feature>
<feature type="region of interest" description="Disordered" evidence="8">
    <location>
        <begin position="1"/>
        <end position="37"/>
    </location>
</feature>
<evidence type="ECO:0000256" key="1">
    <source>
        <dbReference type="ARBA" id="ARBA00004123"/>
    </source>
</evidence>
<feature type="compositionally biased region" description="Basic and acidic residues" evidence="8">
    <location>
        <begin position="222"/>
        <end position="237"/>
    </location>
</feature>
<accession>A0AB40B271</accession>
<dbReference type="PANTHER" id="PTHR12346">
    <property type="entry name" value="SIN3B-RELATED"/>
    <property type="match status" value="1"/>
</dbReference>
<dbReference type="InterPro" id="IPR039774">
    <property type="entry name" value="Sin3-like"/>
</dbReference>
<dbReference type="InterPro" id="IPR036600">
    <property type="entry name" value="PAH_sf"/>
</dbReference>
<keyword evidence="10" id="KW-1185">Reference proteome</keyword>
<dbReference type="Pfam" id="PF02671">
    <property type="entry name" value="PAH"/>
    <property type="match status" value="3"/>
</dbReference>
<keyword evidence="4" id="KW-0805">Transcription regulation</keyword>
<protein>
    <submittedName>
        <fullName evidence="11 12">Paired amphipathic helix protein Sin3-like 4 isoform X1</fullName>
    </submittedName>
</protein>
<feature type="compositionally biased region" description="Polar residues" evidence="8">
    <location>
        <begin position="10"/>
        <end position="37"/>
    </location>
</feature>
<dbReference type="PANTHER" id="PTHR12346:SF0">
    <property type="entry name" value="SIN3A, ISOFORM G"/>
    <property type="match status" value="1"/>
</dbReference>
<dbReference type="FunFam" id="1.20.1160.11:FF:000001">
    <property type="entry name" value="Paired amphipathic helix protein Sin3"/>
    <property type="match status" value="1"/>
</dbReference>
<feature type="compositionally biased region" description="Acidic residues" evidence="8">
    <location>
        <begin position="1021"/>
        <end position="1030"/>
    </location>
</feature>
<dbReference type="GO" id="GO:0003714">
    <property type="term" value="F:transcription corepressor activity"/>
    <property type="evidence" value="ECO:0007669"/>
    <property type="project" value="InterPro"/>
</dbReference>
<name>A0AB40B271_DIOCR</name>
<sequence length="1417" mass="161492">MRRARDEDCVNSQLKRPNSSPSRQINMANEASTNDSGRLTTSDALAYLKSVKDIFHDKKEKYDEFLEVMKDFKSKRIDTAGVIERVKVLFNGYRHLILGFNTFLPKGYEIKLTTEVKKPIDFREAIVFVNKIKNRFQNEDNVYKTFLGILNMYRKERKTIREVYSEVADLFGEHPDLLNEFTHFLPDTSAVATAQHGSSARTLLHGFKFNSPVQKEGTYNSHTDHELSVDHLDVERDKKKRRHEREKDRRDRERDEKDMEHDFKDLDNVQRRLKPSRRVDDAMTEHLHEVGEGAENFATFSISTSSYDDKNALKSVYPQEVSYFEKVKEKLHPAAYNEFLKCIYIYNQEIISQTELKRLLQDLITEYPDLMDGLDKIFTSPGNVDGFVTGVINKKSLWNEGHKGRPFKLEERDRARLCDKDEMLKERDHERERERDRERERTDKGVSCISKDVAAHRNSLPINKEKYNWNKPISELDLSNCQRCTPSYRLLPKNYPLPAASYRTELGTSVLNDLWVSVTSGSEDYSFKHMRKNQFEESLFRCEDDRFELDMLLESANAAIKRVEELVEKMQDDTFKMENLSHIEDYFTPLNLRCIERLYGDHGLDVMDIMRKNPVVAFPVILSRLKQKQEEWSRSRSDFNKVWAEIYARNYQKSLDHRSFYFKQHDTKSLSAKSLLTEIKEINERKLKEDNVLLAIAAGNQLPIFPNMQFEYSDSDVHEDLYKIVKYSCGEVCTSDQFDKVMRIWTNFVEPFLGVPPRVQGTEDAVDVVRSKGSAVKSNSASTRENKGCGSDDAVGNTKQLKPIRHADANSLGEHGDLQKTILVDSVRTTGGPAFHDVHCVVVGDDNPCSSPCNGKVQGAAVADGTPLFSRQASAGQLMDDASITARAEEIQVRASHDIASGPGLTPARSGQADMDKIVEPQINHEFLPSKGGENLRSIVFSNDGCPSENNKVHKHRDSSSPGNQKIEREEGELSPNGDFEEDNFVVFDDQVPAVKDNNSSVQCQEKTGAVACSSMAAGDNDADADDEGEESAHRTTEDSENASEAGEDASGSESVDGEECSHEDNEEEDVGHDDPDGKPESEGEAEGTPDALDADVGGTSERFLPTVKPLAKYVHEAFKDSDDKCLRCFYGNDSFYLLFRLHQTLYERILSAKMNSSNAERKWKTMKDTSSPDLYAKFMGALYNLLDGSADNTKFEDDCRSLIGTQSYVLFTLDKLIYKIVKQLQAVASDDVENRLLQLYAYEKSRGRGKFVDVIYHENARLLLHDESIYRFEFSSDPARLSIQLMDYGNGKPEVISVSIDPNFAAYLHNDFLSREPDWKRGCIFMGRNKRKLGDSDDYSVYCKAMDGVQVVNGLECKMSCNSSKVRYVLDTEDLFVRARKKRRLSDVGRASCPGQAQYLNKNTLRMQRYHHKFLT</sequence>
<evidence type="ECO:0000313" key="12">
    <source>
        <dbReference type="RefSeq" id="XP_039121134.1"/>
    </source>
</evidence>
<evidence type="ECO:0000256" key="5">
    <source>
        <dbReference type="ARBA" id="ARBA00023163"/>
    </source>
</evidence>
<dbReference type="SUPFAM" id="SSF47762">
    <property type="entry name" value="PAH2 domain"/>
    <property type="match status" value="3"/>
</dbReference>
<dbReference type="GO" id="GO:0000118">
    <property type="term" value="C:histone deacetylase complex"/>
    <property type="evidence" value="ECO:0007669"/>
    <property type="project" value="TreeGrafter"/>
</dbReference>
<keyword evidence="5" id="KW-0804">Transcription</keyword>
<proteinExistence type="predicted"/>
<feature type="compositionally biased region" description="Basic and acidic residues" evidence="8">
    <location>
        <begin position="245"/>
        <end position="263"/>
    </location>
</feature>
<feature type="region of interest" description="Disordered" evidence="8">
    <location>
        <begin position="776"/>
        <end position="797"/>
    </location>
</feature>
<dbReference type="Pfam" id="PF16879">
    <property type="entry name" value="Sin3a_C"/>
    <property type="match status" value="1"/>
</dbReference>
<evidence type="ECO:0000313" key="13">
    <source>
        <dbReference type="RefSeq" id="XP_039121135.1"/>
    </source>
</evidence>
<evidence type="ECO:0000256" key="4">
    <source>
        <dbReference type="ARBA" id="ARBA00023015"/>
    </source>
</evidence>
<dbReference type="InterPro" id="IPR031693">
    <property type="entry name" value="Sin3_C"/>
</dbReference>
<feature type="compositionally biased region" description="Basic and acidic residues" evidence="8">
    <location>
        <begin position="1073"/>
        <end position="1082"/>
    </location>
</feature>
<feature type="compositionally biased region" description="Acidic residues" evidence="8">
    <location>
        <begin position="1039"/>
        <end position="1048"/>
    </location>
</feature>
<comment type="subcellular location">
    <subcellularLocation>
        <location evidence="1 7">Nucleus</location>
    </subcellularLocation>
</comment>
<dbReference type="SMART" id="SM00761">
    <property type="entry name" value="HDAC_interact"/>
    <property type="match status" value="1"/>
</dbReference>
<dbReference type="FunFam" id="1.20.1160.11:FF:000003">
    <property type="entry name" value="Paired amphipathic helix SIN3-like protein"/>
    <property type="match status" value="1"/>
</dbReference>
<feature type="domain" description="Histone deacetylase interacting" evidence="9">
    <location>
        <begin position="480"/>
        <end position="580"/>
    </location>
</feature>
<evidence type="ECO:0000259" key="9">
    <source>
        <dbReference type="SMART" id="SM00761"/>
    </source>
</evidence>
<dbReference type="GO" id="GO:0000785">
    <property type="term" value="C:chromatin"/>
    <property type="evidence" value="ECO:0007669"/>
    <property type="project" value="TreeGrafter"/>
</dbReference>
<evidence type="ECO:0000313" key="11">
    <source>
        <dbReference type="RefSeq" id="XP_039121133.1"/>
    </source>
</evidence>